<dbReference type="Pfam" id="PF25681">
    <property type="entry name" value="Phage_TTP_17"/>
    <property type="match status" value="1"/>
</dbReference>
<dbReference type="EMBL" id="LSCR01000016">
    <property type="protein sequence ID" value="KXB34379.1"/>
    <property type="molecule type" value="Genomic_DNA"/>
</dbReference>
<name>A0A133XTY7_9ACTN</name>
<dbReference type="AlphaFoldDB" id="A0A133XTY7"/>
<protein>
    <recommendedName>
        <fullName evidence="3">Major tail protein</fullName>
    </recommendedName>
</protein>
<evidence type="ECO:0000313" key="2">
    <source>
        <dbReference type="Proteomes" id="UP000070675"/>
    </source>
</evidence>
<dbReference type="PATRIC" id="fig|1393034.3.peg.893"/>
<evidence type="ECO:0008006" key="3">
    <source>
        <dbReference type="Google" id="ProtNLM"/>
    </source>
</evidence>
<evidence type="ECO:0000313" key="1">
    <source>
        <dbReference type="EMBL" id="KXB34379.1"/>
    </source>
</evidence>
<reference evidence="2" key="1">
    <citation type="submission" date="2016-01" db="EMBL/GenBank/DDBJ databases">
        <authorList>
            <person name="Mitreva M."/>
            <person name="Pepin K.H."/>
            <person name="Mihindukulasuriya K.A."/>
            <person name="Fulton R."/>
            <person name="Fronick C."/>
            <person name="O'Laughlin M."/>
            <person name="Miner T."/>
            <person name="Herter B."/>
            <person name="Rosa B.A."/>
            <person name="Cordes M."/>
            <person name="Tomlinson C."/>
            <person name="Wollam A."/>
            <person name="Palsikar V.B."/>
            <person name="Mardis E.R."/>
            <person name="Wilson R.K."/>
        </authorList>
    </citation>
    <scope>NUCLEOTIDE SEQUENCE [LARGE SCALE GENOMIC DNA]</scope>
    <source>
        <strain evidence="2">DNF00019</strain>
    </source>
</reference>
<dbReference type="STRING" id="1393034.HMPREF3192_00931"/>
<dbReference type="InterPro" id="IPR058154">
    <property type="entry name" value="Bxb1_TTP-like"/>
</dbReference>
<proteinExistence type="predicted"/>
<gene>
    <name evidence="1" type="ORF">HMPREF3192_00931</name>
</gene>
<organism evidence="1 2">
    <name type="scientific">Atopobium deltae</name>
    <dbReference type="NCBI Taxonomy" id="1393034"/>
    <lineage>
        <taxon>Bacteria</taxon>
        <taxon>Bacillati</taxon>
        <taxon>Actinomycetota</taxon>
        <taxon>Coriobacteriia</taxon>
        <taxon>Coriobacteriales</taxon>
        <taxon>Atopobiaceae</taxon>
        <taxon>Atopobium</taxon>
    </lineage>
</organism>
<accession>A0A133XTY7</accession>
<sequence length="199" mass="21277">MNRRQKMAVNASNVLVGAPDQLVTGAICDAPLGTKLPTHALDKINAAFEDSGYISEDGVSLSLKTSTETIRDWSAAGIRQILKEFTGTVKWTELEVSKKSLERAFGTDSVTTEAAGQDHGTRVSVAIGAQIPSPRSWVFKIKDGKKKVLLVVPNGQATISDDISFTSSDAATIGIELNCAPDERGKNIYIYTDDGVFSA</sequence>
<dbReference type="Proteomes" id="UP000070675">
    <property type="component" value="Unassembled WGS sequence"/>
</dbReference>
<keyword evidence="2" id="KW-1185">Reference proteome</keyword>
<comment type="caution">
    <text evidence="1">The sequence shown here is derived from an EMBL/GenBank/DDBJ whole genome shotgun (WGS) entry which is preliminary data.</text>
</comment>